<feature type="region of interest" description="Disordered" evidence="1">
    <location>
        <begin position="328"/>
        <end position="349"/>
    </location>
</feature>
<proteinExistence type="predicted"/>
<dbReference type="OrthoDB" id="631431at2"/>
<reference evidence="3" key="1">
    <citation type="submission" date="2016-09" db="EMBL/GenBank/DDBJ databases">
        <authorList>
            <person name="Koehorst J."/>
        </authorList>
    </citation>
    <scope>NUCLEOTIDE SEQUENCE [LARGE SCALE GENOMIC DNA]</scope>
</reference>
<gene>
    <name evidence="2" type="ORF">PYTT_0711</name>
</gene>
<dbReference type="RefSeq" id="WP_067776857.1">
    <property type="nucleotide sequence ID" value="NZ_LIGX01000032.1"/>
</dbReference>
<dbReference type="KEGG" id="agl:PYTT_0711"/>
<protein>
    <submittedName>
        <fullName evidence="2">Uncharacterized protein</fullName>
    </submittedName>
</protein>
<name>A0A1C7PAP7_9BACT</name>
<dbReference type="Proteomes" id="UP000176204">
    <property type="component" value="Chromosome I"/>
</dbReference>
<accession>A0A1C7PAP7</accession>
<dbReference type="EMBL" id="LT629973">
    <property type="protein sequence ID" value="SEH78326.1"/>
    <property type="molecule type" value="Genomic_DNA"/>
</dbReference>
<evidence type="ECO:0000313" key="3">
    <source>
        <dbReference type="Proteomes" id="UP000176204"/>
    </source>
</evidence>
<dbReference type="AlphaFoldDB" id="A0A1C7PAP7"/>
<organism evidence="2 3">
    <name type="scientific">Akkermansia glycaniphila</name>
    <dbReference type="NCBI Taxonomy" id="1679444"/>
    <lineage>
        <taxon>Bacteria</taxon>
        <taxon>Pseudomonadati</taxon>
        <taxon>Verrucomicrobiota</taxon>
        <taxon>Verrucomicrobiia</taxon>
        <taxon>Verrucomicrobiales</taxon>
        <taxon>Akkermansiaceae</taxon>
        <taxon>Akkermansia</taxon>
    </lineage>
</organism>
<evidence type="ECO:0000256" key="1">
    <source>
        <dbReference type="SAM" id="MobiDB-lite"/>
    </source>
</evidence>
<dbReference type="STRING" id="1679444.PYTT_0711"/>
<keyword evidence="3" id="KW-1185">Reference proteome</keyword>
<sequence>MKKTLIILLCSVLIGLGFVAYFDTHFDTEKSFFGEAINRSDRWQETIERDHDHKYVLAGGSSSRTGINPALLLQHDGIPLVNAATHAGFGAAVNTELALSYLKKGDTLIVAIEPDNLTGIEYPFHNYTTSGLKFLVHHSKPLDHAAHLFTPSAEHYTTILRGDASTVLIRLLKPLFSDELYRYSIDKNLTESGWMSVNHNWMRQALPFNPAEMMPKSKLNRFGRQLLTDIRDWCARNGVRVVYSIPRTLREEQARAYYASLALDIATIMPVLRDPALGVNPNPREFADTVNHLNSKGATDATMELGRELREQDYWTSEELRAYLHSHGYDETGRPLQPPANEGTPATLP</sequence>
<evidence type="ECO:0000313" key="2">
    <source>
        <dbReference type="EMBL" id="SEH78326.1"/>
    </source>
</evidence>